<dbReference type="Proteomes" id="UP001558613">
    <property type="component" value="Unassembled WGS sequence"/>
</dbReference>
<sequence length="240" mass="26891">MRMASAFKQRMQSEAAGQRSKGIKMGNSHDTYPVSERYNPGITSTDLQHILKAVFGMARPEMERRAGDRNPGAPNSCRMEVLRQDAWPSGSIIQHCHRHRTIATQTSNVLPPLTHVPTQDAFSSDSIQQQDNPLRNNTGTEQELFSPRERLLPLPDLLADSQSSSEDSTSSSSTAEDDPRLEEQAVERVAIQLKTIGDEMNAVFLQRNAVPRWQNWRGLYHGLVAFVADTINALYQHGLR</sequence>
<reference evidence="2 3" key="1">
    <citation type="submission" date="2023-09" db="EMBL/GenBank/DDBJ databases">
        <authorList>
            <person name="Wang M."/>
        </authorList>
    </citation>
    <scope>NUCLEOTIDE SEQUENCE [LARGE SCALE GENOMIC DNA]</scope>
    <source>
        <strain evidence="2">GT-2023</strain>
        <tissue evidence="2">Liver</tissue>
    </source>
</reference>
<dbReference type="PANTHER" id="PTHR28639:SF1">
    <property type="entry name" value="BCL-2-BINDING COMPONENT 3, ISOFORMS 3_4"/>
    <property type="match status" value="1"/>
</dbReference>
<feature type="region of interest" description="Disordered" evidence="1">
    <location>
        <begin position="159"/>
        <end position="182"/>
    </location>
</feature>
<gene>
    <name evidence="2" type="ORF">QQF64_008593</name>
</gene>
<feature type="region of interest" description="Disordered" evidence="1">
    <location>
        <begin position="1"/>
        <end position="32"/>
    </location>
</feature>
<dbReference type="PANTHER" id="PTHR28639">
    <property type="entry name" value="BCL-2-BINDING COMPONENT 3"/>
    <property type="match status" value="1"/>
</dbReference>
<evidence type="ECO:0008006" key="4">
    <source>
        <dbReference type="Google" id="ProtNLM"/>
    </source>
</evidence>
<protein>
    <recommendedName>
        <fullName evidence="4">BCL2 binding component 3</fullName>
    </recommendedName>
</protein>
<feature type="compositionally biased region" description="Low complexity" evidence="1">
    <location>
        <begin position="159"/>
        <end position="174"/>
    </location>
</feature>
<name>A0ABR3M6L9_9TELE</name>
<evidence type="ECO:0000256" key="1">
    <source>
        <dbReference type="SAM" id="MobiDB-lite"/>
    </source>
</evidence>
<keyword evidence="3" id="KW-1185">Reference proteome</keyword>
<organism evidence="2 3">
    <name type="scientific">Cirrhinus molitorella</name>
    <name type="common">mud carp</name>
    <dbReference type="NCBI Taxonomy" id="172907"/>
    <lineage>
        <taxon>Eukaryota</taxon>
        <taxon>Metazoa</taxon>
        <taxon>Chordata</taxon>
        <taxon>Craniata</taxon>
        <taxon>Vertebrata</taxon>
        <taxon>Euteleostomi</taxon>
        <taxon>Actinopterygii</taxon>
        <taxon>Neopterygii</taxon>
        <taxon>Teleostei</taxon>
        <taxon>Ostariophysi</taxon>
        <taxon>Cypriniformes</taxon>
        <taxon>Cyprinidae</taxon>
        <taxon>Labeoninae</taxon>
        <taxon>Labeonini</taxon>
        <taxon>Cirrhinus</taxon>
    </lineage>
</organism>
<feature type="region of interest" description="Disordered" evidence="1">
    <location>
        <begin position="108"/>
        <end position="146"/>
    </location>
</feature>
<accession>A0ABR3M6L9</accession>
<evidence type="ECO:0000313" key="3">
    <source>
        <dbReference type="Proteomes" id="UP001558613"/>
    </source>
</evidence>
<dbReference type="EMBL" id="JAYMGO010000015">
    <property type="protein sequence ID" value="KAL1260766.1"/>
    <property type="molecule type" value="Genomic_DNA"/>
</dbReference>
<comment type="caution">
    <text evidence="2">The sequence shown here is derived from an EMBL/GenBank/DDBJ whole genome shotgun (WGS) entry which is preliminary data.</text>
</comment>
<proteinExistence type="predicted"/>
<feature type="compositionally biased region" description="Polar residues" evidence="1">
    <location>
        <begin position="116"/>
        <end position="143"/>
    </location>
</feature>
<dbReference type="InterPro" id="IPR031661">
    <property type="entry name" value="Bbc3"/>
</dbReference>
<evidence type="ECO:0000313" key="2">
    <source>
        <dbReference type="EMBL" id="KAL1260766.1"/>
    </source>
</evidence>